<keyword evidence="3" id="KW-0418">Kinase</keyword>
<dbReference type="PROSITE" id="PS51219">
    <property type="entry name" value="DPCK"/>
    <property type="match status" value="1"/>
</dbReference>
<dbReference type="GO" id="GO:0015937">
    <property type="term" value="P:coenzyme A biosynthetic process"/>
    <property type="evidence" value="ECO:0007669"/>
    <property type="project" value="InterPro"/>
</dbReference>
<dbReference type="GO" id="GO:0005524">
    <property type="term" value="F:ATP binding"/>
    <property type="evidence" value="ECO:0007669"/>
    <property type="project" value="UniProtKB-KW"/>
</dbReference>
<reference evidence="3" key="2">
    <citation type="submission" date="2021-05" db="EMBL/GenBank/DDBJ databases">
        <title>Protein family content uncovers lineage relationships and bacterial pathway maintenance mechanisms in DPANN archaea.</title>
        <authorList>
            <person name="Castelle C.J."/>
            <person name="Meheust R."/>
            <person name="Jaffe A.L."/>
            <person name="Seitz K."/>
            <person name="Gong X."/>
            <person name="Baker B.J."/>
            <person name="Banfield J.F."/>
        </authorList>
    </citation>
    <scope>NUCLEOTIDE SEQUENCE</scope>
    <source>
        <strain evidence="3">RIFCSPLOWO2_01_FULL_AR10_48_17</strain>
    </source>
</reference>
<dbReference type="InterPro" id="IPR027417">
    <property type="entry name" value="P-loop_NTPase"/>
</dbReference>
<dbReference type="NCBIfam" id="TIGR00152">
    <property type="entry name" value="dephospho-CoA kinase"/>
    <property type="match status" value="1"/>
</dbReference>
<protein>
    <submittedName>
        <fullName evidence="3">Dephospho-CoA kinase</fullName>
        <ecNumber evidence="3">2.7.1.24</ecNumber>
    </submittedName>
</protein>
<dbReference type="HAMAP" id="MF_00376">
    <property type="entry name" value="Dephospho_CoA_kinase"/>
    <property type="match status" value="1"/>
</dbReference>
<dbReference type="CDD" id="cd02022">
    <property type="entry name" value="DPCK"/>
    <property type="match status" value="1"/>
</dbReference>
<evidence type="ECO:0000313" key="3">
    <source>
        <dbReference type="EMBL" id="MBS3062203.1"/>
    </source>
</evidence>
<evidence type="ECO:0000313" key="4">
    <source>
        <dbReference type="Proteomes" id="UP000675968"/>
    </source>
</evidence>
<gene>
    <name evidence="3" type="primary">coaE</name>
    <name evidence="3" type="ORF">J4215_06500</name>
</gene>
<dbReference type="PANTHER" id="PTHR10695">
    <property type="entry name" value="DEPHOSPHO-COA KINASE-RELATED"/>
    <property type="match status" value="1"/>
</dbReference>
<comment type="caution">
    <text evidence="3">The sequence shown here is derived from an EMBL/GenBank/DDBJ whole genome shotgun (WGS) entry which is preliminary data.</text>
</comment>
<sequence length="197" mass="22653">MMVIGLTGGFGTGKTTVAQMLSKLGAKTIDVDQISRDLTAPDKPLYRKYIALFGPEIVQKNNQLNREKIADIVFGDPIQRKRLEEISHPLIISEMNRQIEEQKREKNSVIVVDLPLLFEDKLEKLFSRIIVVYAKQEKVFNRIRKSRRMTFAQIRSRIASQDPLSEKKARADIVINNNGTHAKTFTQVQRVYRLLSE</sequence>
<dbReference type="EMBL" id="JAGVWC010000014">
    <property type="protein sequence ID" value="MBS3062203.1"/>
    <property type="molecule type" value="Genomic_DNA"/>
</dbReference>
<keyword evidence="2" id="KW-0067">ATP-binding</keyword>
<keyword evidence="3" id="KW-0808">Transferase</keyword>
<keyword evidence="1" id="KW-0547">Nucleotide-binding</keyword>
<dbReference type="PANTHER" id="PTHR10695:SF46">
    <property type="entry name" value="BIFUNCTIONAL COENZYME A SYNTHASE-RELATED"/>
    <property type="match status" value="1"/>
</dbReference>
<organism evidence="3 4">
    <name type="scientific">Candidatus Iainarchaeum sp</name>
    <dbReference type="NCBI Taxonomy" id="3101447"/>
    <lineage>
        <taxon>Archaea</taxon>
        <taxon>Candidatus Iainarchaeota</taxon>
        <taxon>Candidatus Iainarchaeia</taxon>
        <taxon>Candidatus Iainarchaeales</taxon>
        <taxon>Candidatus Iainarchaeaceae</taxon>
        <taxon>Candidatus Iainarchaeum</taxon>
    </lineage>
</organism>
<dbReference type="EC" id="2.7.1.24" evidence="3"/>
<dbReference type="InterPro" id="IPR001977">
    <property type="entry name" value="Depp_CoAkinase"/>
</dbReference>
<accession>A0A8T4L4F1</accession>
<name>A0A8T4L4F1_9ARCH</name>
<dbReference type="Gene3D" id="3.40.50.300">
    <property type="entry name" value="P-loop containing nucleotide triphosphate hydrolases"/>
    <property type="match status" value="1"/>
</dbReference>
<reference evidence="3" key="1">
    <citation type="submission" date="2021-03" db="EMBL/GenBank/DDBJ databases">
        <authorList>
            <person name="Jaffe A."/>
        </authorList>
    </citation>
    <scope>NUCLEOTIDE SEQUENCE</scope>
    <source>
        <strain evidence="3">RIFCSPLOWO2_01_FULL_AR10_48_17</strain>
    </source>
</reference>
<dbReference type="AlphaFoldDB" id="A0A8T4L4F1"/>
<proteinExistence type="inferred from homology"/>
<evidence type="ECO:0000256" key="2">
    <source>
        <dbReference type="ARBA" id="ARBA00022840"/>
    </source>
</evidence>
<evidence type="ECO:0000256" key="1">
    <source>
        <dbReference type="ARBA" id="ARBA00022741"/>
    </source>
</evidence>
<dbReference type="GO" id="GO:0004140">
    <property type="term" value="F:dephospho-CoA kinase activity"/>
    <property type="evidence" value="ECO:0007669"/>
    <property type="project" value="UniProtKB-EC"/>
</dbReference>
<dbReference type="Proteomes" id="UP000675968">
    <property type="component" value="Unassembled WGS sequence"/>
</dbReference>
<dbReference type="SUPFAM" id="SSF52540">
    <property type="entry name" value="P-loop containing nucleoside triphosphate hydrolases"/>
    <property type="match status" value="1"/>
</dbReference>
<dbReference type="Pfam" id="PF01121">
    <property type="entry name" value="CoaE"/>
    <property type="match status" value="1"/>
</dbReference>